<feature type="compositionally biased region" description="Polar residues" evidence="1">
    <location>
        <begin position="262"/>
        <end position="274"/>
    </location>
</feature>
<feature type="compositionally biased region" description="Polar residues" evidence="1">
    <location>
        <begin position="301"/>
        <end position="310"/>
    </location>
</feature>
<dbReference type="EMBL" id="JAVLET010000001">
    <property type="protein sequence ID" value="KAL0474875.1"/>
    <property type="molecule type" value="Genomic_DNA"/>
</dbReference>
<feature type="region of interest" description="Disordered" evidence="1">
    <location>
        <begin position="62"/>
        <end position="348"/>
    </location>
</feature>
<evidence type="ECO:0000256" key="1">
    <source>
        <dbReference type="SAM" id="MobiDB-lite"/>
    </source>
</evidence>
<feature type="compositionally biased region" description="Polar residues" evidence="1">
    <location>
        <begin position="219"/>
        <end position="235"/>
    </location>
</feature>
<feature type="compositionally biased region" description="Basic residues" evidence="1">
    <location>
        <begin position="319"/>
        <end position="337"/>
    </location>
</feature>
<feature type="compositionally biased region" description="Polar residues" evidence="1">
    <location>
        <begin position="164"/>
        <end position="182"/>
    </location>
</feature>
<evidence type="ECO:0000313" key="2">
    <source>
        <dbReference type="EMBL" id="KAL0474875.1"/>
    </source>
</evidence>
<gene>
    <name evidence="2" type="ORF">QR685DRAFT_511088</name>
</gene>
<feature type="compositionally biased region" description="Basic and acidic residues" evidence="1">
    <location>
        <begin position="109"/>
        <end position="127"/>
    </location>
</feature>
<comment type="caution">
    <text evidence="2">The sequence shown here is derived from an EMBL/GenBank/DDBJ whole genome shotgun (WGS) entry which is preliminary data.</text>
</comment>
<name>A0ABR3DQC5_NEUIN</name>
<reference evidence="2 3" key="1">
    <citation type="submission" date="2023-09" db="EMBL/GenBank/DDBJ databases">
        <title>Multi-omics analysis of a traditional fermented food reveals byproduct-associated fungal strains for waste-to-food upcycling.</title>
        <authorList>
            <consortium name="Lawrence Berkeley National Laboratory"/>
            <person name="Rekdal V.M."/>
            <person name="Villalobos-Escobedo J.M."/>
            <person name="Rodriguez-Valeron N."/>
            <person name="Garcia M.O."/>
            <person name="Vasquez D.P."/>
            <person name="Damayanti I."/>
            <person name="Sorensen P.M."/>
            <person name="Baidoo E.E."/>
            <person name="De Carvalho A.C."/>
            <person name="Riley R."/>
            <person name="Lipzen A."/>
            <person name="He G."/>
            <person name="Yan M."/>
            <person name="Haridas S."/>
            <person name="Daum C."/>
            <person name="Yoshinaga Y."/>
            <person name="Ng V."/>
            <person name="Grigoriev I.V."/>
            <person name="Munk R."/>
            <person name="Nuraida L."/>
            <person name="Wijaya C.H."/>
            <person name="Morales P.-C."/>
            <person name="Keasling J.D."/>
        </authorList>
    </citation>
    <scope>NUCLEOTIDE SEQUENCE [LARGE SCALE GENOMIC DNA]</scope>
    <source>
        <strain evidence="2 3">FGSC 2613</strain>
    </source>
</reference>
<dbReference type="Proteomes" id="UP001451303">
    <property type="component" value="Unassembled WGS sequence"/>
</dbReference>
<organism evidence="2 3">
    <name type="scientific">Neurospora intermedia</name>
    <dbReference type="NCBI Taxonomy" id="5142"/>
    <lineage>
        <taxon>Eukaryota</taxon>
        <taxon>Fungi</taxon>
        <taxon>Dikarya</taxon>
        <taxon>Ascomycota</taxon>
        <taxon>Pezizomycotina</taxon>
        <taxon>Sordariomycetes</taxon>
        <taxon>Sordariomycetidae</taxon>
        <taxon>Sordariales</taxon>
        <taxon>Sordariaceae</taxon>
        <taxon>Neurospora</taxon>
    </lineage>
</organism>
<evidence type="ECO:0000313" key="3">
    <source>
        <dbReference type="Proteomes" id="UP001451303"/>
    </source>
</evidence>
<proteinExistence type="predicted"/>
<protein>
    <submittedName>
        <fullName evidence="2">Uncharacterized protein</fullName>
    </submittedName>
</protein>
<feature type="region of interest" description="Disordered" evidence="1">
    <location>
        <begin position="379"/>
        <end position="409"/>
    </location>
</feature>
<keyword evidence="3" id="KW-1185">Reference proteome</keyword>
<feature type="compositionally biased region" description="Polar residues" evidence="1">
    <location>
        <begin position="384"/>
        <end position="394"/>
    </location>
</feature>
<sequence>MCKITETEYKCGHSTTTSRPCEKAKESNSTWGCLRSSKAKYCSHPREIKKEHEGLCDKCRERAASKTRQGRSASKSGEPAPAHNPNIRLVNKTATERHDFFLQQGAPSKETRGRSRDESRSEFEGSRSNKRSSMINLPHDKAAIPPQRGSISNYKSKPLPNLPPNASKSSKIGGSFASTSRSTSRDGRPLVPPPRHGPYFSDRDTTAVPAPLRPRRPSESQGPSRGNIRESQMFTNPGPAPSIPYPVSQDRGRNADPRPLPLQQQQKGQVSYPPNASRHHTEVPRRRLSKTRHTEAIDDSFGNSGRSRSASKTRERSLSRSRHGSKHDKGEKKHHQKQPSAASSFMNKLKAGLGYDEYDDDGSDSDEWVCADSRALERGETIRPSATTTSQRRMSYQAGDYYTHGKRQV</sequence>
<accession>A0ABR3DQC5</accession>
<feature type="compositionally biased region" description="Polar residues" evidence="1">
    <location>
        <begin position="66"/>
        <end position="75"/>
    </location>
</feature>